<protein>
    <submittedName>
        <fullName evidence="4">Arylsulfatase</fullName>
    </submittedName>
</protein>
<comment type="caution">
    <text evidence="4">The sequence shown here is derived from an EMBL/GenBank/DDBJ whole genome shotgun (WGS) entry which is preliminary data.</text>
</comment>
<dbReference type="Gene3D" id="3.30.1120.10">
    <property type="match status" value="1"/>
</dbReference>
<name>A0A317KWR8_9BACI</name>
<dbReference type="InterPro" id="IPR000917">
    <property type="entry name" value="Sulfatase_N"/>
</dbReference>
<accession>A0A317KWR8</accession>
<evidence type="ECO:0000256" key="1">
    <source>
        <dbReference type="ARBA" id="ARBA00008779"/>
    </source>
</evidence>
<gene>
    <name evidence="4" type="ORF">DLJ74_12520</name>
</gene>
<dbReference type="FunFam" id="3.40.720.10:FF:000047">
    <property type="entry name" value="Arylsulfatase"/>
    <property type="match status" value="1"/>
</dbReference>
<dbReference type="Proteomes" id="UP000245624">
    <property type="component" value="Unassembled WGS sequence"/>
</dbReference>
<dbReference type="GO" id="GO:0004065">
    <property type="term" value="F:arylsulfatase activity"/>
    <property type="evidence" value="ECO:0007669"/>
    <property type="project" value="TreeGrafter"/>
</dbReference>
<dbReference type="PANTHER" id="PTHR42693">
    <property type="entry name" value="ARYLSULFATASE FAMILY MEMBER"/>
    <property type="match status" value="1"/>
</dbReference>
<dbReference type="SUPFAM" id="SSF53649">
    <property type="entry name" value="Alkaline phosphatase-like"/>
    <property type="match status" value="1"/>
</dbReference>
<dbReference type="AlphaFoldDB" id="A0A317KWR8"/>
<comment type="similarity">
    <text evidence="1">Belongs to the sulfatase family.</text>
</comment>
<reference evidence="4 5" key="1">
    <citation type="submission" date="2018-05" db="EMBL/GenBank/DDBJ databases">
        <title>Genomic analysis of Gracilibacillus dipsosauri DD1 reveals novel features of a salt-tolerant amylase.</title>
        <authorList>
            <person name="Deutch C.E."/>
            <person name="Yang S."/>
        </authorList>
    </citation>
    <scope>NUCLEOTIDE SEQUENCE [LARGE SCALE GENOMIC DNA]</scope>
    <source>
        <strain evidence="4 5">DD1</strain>
    </source>
</reference>
<keyword evidence="5" id="KW-1185">Reference proteome</keyword>
<dbReference type="EMBL" id="QGTD01000011">
    <property type="protein sequence ID" value="PWU67927.1"/>
    <property type="molecule type" value="Genomic_DNA"/>
</dbReference>
<dbReference type="PANTHER" id="PTHR42693:SF53">
    <property type="entry name" value="ENDO-4-O-SULFATASE"/>
    <property type="match status" value="1"/>
</dbReference>
<sequence>MTSNNKPNIVLILADDLGYSDLSCFGGEIDTPNIDSLASNGLRFTQFYNSARCCPSRASLLTGVYPHQAGVGEMTEDRETPGYRGFLKDQCVTLAQVLKGGDYHTYLAGKWHVGKQGPIKKGFDEFYGLLGGFTSFWDQKDYSRLPEGRPQHQYKDGEFYATDAITDYALDFMEDSRKDDKPYFLYLSYNAPHFPLQAPEADVAKYEGMYDRGWDRIREERFNRLKELKLIPEDAKLPPRSEYWSRDREIHGVIPSWDSLDPDRQKDLSKRMAIYAAMVDRMDQNIGRVIEDLRENNELDNTLILFCSDNGACGEWDPWGFDNWITTSNFLHRKGDLDKMGGPNSYHSYGSGWASACSTPLRLYKHYGHEGGISTPLIAQWPKVVTRQGEIDHRPGHFIDFMATMVDIAGVEYPEKYEGHQILPMEGKSMLPAFLGKEEEQRTLCFEHEQHCGIRHGKWKLSKIKERDWELYNIENDRNELVNVADIYPELVEKLTSMWKQWADRTNVTPRPKTNLYQSS</sequence>
<dbReference type="Gene3D" id="3.40.720.10">
    <property type="entry name" value="Alkaline Phosphatase, subunit A"/>
    <property type="match status" value="1"/>
</dbReference>
<dbReference type="RefSeq" id="WP_109984725.1">
    <property type="nucleotide sequence ID" value="NZ_QGTD01000011.1"/>
</dbReference>
<evidence type="ECO:0000313" key="4">
    <source>
        <dbReference type="EMBL" id="PWU67927.1"/>
    </source>
</evidence>
<proteinExistence type="inferred from homology"/>
<dbReference type="Pfam" id="PF00884">
    <property type="entry name" value="Sulfatase"/>
    <property type="match status" value="1"/>
</dbReference>
<evidence type="ECO:0000256" key="2">
    <source>
        <dbReference type="ARBA" id="ARBA00022801"/>
    </source>
</evidence>
<feature type="domain" description="Sulfatase N-terminal" evidence="3">
    <location>
        <begin position="7"/>
        <end position="411"/>
    </location>
</feature>
<dbReference type="OrthoDB" id="9762324at2"/>
<evidence type="ECO:0000313" key="5">
    <source>
        <dbReference type="Proteomes" id="UP000245624"/>
    </source>
</evidence>
<dbReference type="CDD" id="cd16025">
    <property type="entry name" value="PAS_like"/>
    <property type="match status" value="1"/>
</dbReference>
<dbReference type="InterPro" id="IPR050738">
    <property type="entry name" value="Sulfatase"/>
</dbReference>
<dbReference type="InterPro" id="IPR017850">
    <property type="entry name" value="Alkaline_phosphatase_core_sf"/>
</dbReference>
<organism evidence="4 5">
    <name type="scientific">Gracilibacillus dipsosauri</name>
    <dbReference type="NCBI Taxonomy" id="178340"/>
    <lineage>
        <taxon>Bacteria</taxon>
        <taxon>Bacillati</taxon>
        <taxon>Bacillota</taxon>
        <taxon>Bacilli</taxon>
        <taxon>Bacillales</taxon>
        <taxon>Bacillaceae</taxon>
        <taxon>Gracilibacillus</taxon>
    </lineage>
</organism>
<keyword evidence="2" id="KW-0378">Hydrolase</keyword>
<evidence type="ECO:0000259" key="3">
    <source>
        <dbReference type="Pfam" id="PF00884"/>
    </source>
</evidence>